<dbReference type="SUPFAM" id="SSF57938">
    <property type="entry name" value="DnaJ/Hsp40 cysteine-rich domain"/>
    <property type="match status" value="1"/>
</dbReference>
<name>A0ABX9ASV1_9PSED</name>
<dbReference type="EMBL" id="CP081966">
    <property type="protein sequence ID" value="QZP24159.1"/>
    <property type="molecule type" value="Genomic_DNA"/>
</dbReference>
<proteinExistence type="predicted"/>
<gene>
    <name evidence="1" type="ORF">K5H97_15040</name>
</gene>
<dbReference type="InterPro" id="IPR036410">
    <property type="entry name" value="HSP_DnaJ_Cys-rich_dom_sf"/>
</dbReference>
<dbReference type="RefSeq" id="WP_028691907.1">
    <property type="nucleotide sequence ID" value="NZ_CP081966.1"/>
</dbReference>
<organism evidence="1 2">
    <name type="scientific">Pseudomonas mosselii</name>
    <dbReference type="NCBI Taxonomy" id="78327"/>
    <lineage>
        <taxon>Bacteria</taxon>
        <taxon>Pseudomonadati</taxon>
        <taxon>Pseudomonadota</taxon>
        <taxon>Gammaproteobacteria</taxon>
        <taxon>Pseudomonadales</taxon>
        <taxon>Pseudomonadaceae</taxon>
        <taxon>Pseudomonas</taxon>
    </lineage>
</organism>
<evidence type="ECO:0000313" key="1">
    <source>
        <dbReference type="EMBL" id="QZP24159.1"/>
    </source>
</evidence>
<keyword evidence="2" id="KW-1185">Reference proteome</keyword>
<protein>
    <submittedName>
        <fullName evidence="1">Uncharacterized protein</fullName>
    </submittedName>
</protein>
<dbReference type="Proteomes" id="UP000825591">
    <property type="component" value="Chromosome"/>
</dbReference>
<accession>A0ABX9ASV1</accession>
<evidence type="ECO:0000313" key="2">
    <source>
        <dbReference type="Proteomes" id="UP000825591"/>
    </source>
</evidence>
<reference evidence="1 2" key="1">
    <citation type="submission" date="2021-08" db="EMBL/GenBank/DDBJ databases">
        <title>Bactericidal Effect of Pseudomonas oryziphila sp. nov., a novel Pseudomonas Species Against Xanthomonas oryzae Reduces Disease Severity of Bacterial Leaf Streak of Rice.</title>
        <authorList>
            <person name="Yang R."/>
            <person name="Li S."/>
            <person name="Li Y."/>
            <person name="Yan Y."/>
            <person name="Fang Y."/>
            <person name="Zou L."/>
            <person name="Chen G."/>
        </authorList>
    </citation>
    <scope>NUCLEOTIDE SEQUENCE [LARGE SCALE GENOMIC DNA]</scope>
    <source>
        <strain evidence="1 2">DSM 17497</strain>
    </source>
</reference>
<sequence length="225" mass="24721">MRSREQDRQQWQDPDFNKWLDDAISDAGHIVWDAIPDVGSAWNGWDAAKAALGYYCPACNGYGEEIHVSYQGPESFERLGGCTTCDGDGRSSAALQVAHTRLEQLLSEKTQMQGEVWALNHKLEQSQARESALSADLESHKRMLLAAACDIGAIGEALGADIDDDGSAIEGLAQELRKDAERYRFIRNPIGTTSPLAIWNEGKMPLFSGMADAVVDEFMAKERGQ</sequence>